<accession>A0A2H3CHZ6</accession>
<proteinExistence type="predicted"/>
<protein>
    <submittedName>
        <fullName evidence="1">Uncharacterized protein</fullName>
    </submittedName>
</protein>
<dbReference type="AlphaFoldDB" id="A0A2H3CHZ6"/>
<dbReference type="InParanoid" id="A0A2H3CHZ6"/>
<dbReference type="EMBL" id="KZ293714">
    <property type="protein sequence ID" value="PBK82691.1"/>
    <property type="molecule type" value="Genomic_DNA"/>
</dbReference>
<keyword evidence="2" id="KW-1185">Reference proteome</keyword>
<dbReference type="STRING" id="47427.A0A2H3CHZ6"/>
<name>A0A2H3CHZ6_ARMGA</name>
<reference evidence="2" key="1">
    <citation type="journal article" date="2017" name="Nat. Ecol. Evol.">
        <title>Genome expansion and lineage-specific genetic innovations in the forest pathogenic fungi Armillaria.</title>
        <authorList>
            <person name="Sipos G."/>
            <person name="Prasanna A.N."/>
            <person name="Walter M.C."/>
            <person name="O'Connor E."/>
            <person name="Balint B."/>
            <person name="Krizsan K."/>
            <person name="Kiss B."/>
            <person name="Hess J."/>
            <person name="Varga T."/>
            <person name="Slot J."/>
            <person name="Riley R."/>
            <person name="Boka B."/>
            <person name="Rigling D."/>
            <person name="Barry K."/>
            <person name="Lee J."/>
            <person name="Mihaltcheva S."/>
            <person name="LaButti K."/>
            <person name="Lipzen A."/>
            <person name="Waldron R."/>
            <person name="Moloney N.M."/>
            <person name="Sperisen C."/>
            <person name="Kredics L."/>
            <person name="Vagvoelgyi C."/>
            <person name="Patrignani A."/>
            <person name="Fitzpatrick D."/>
            <person name="Nagy I."/>
            <person name="Doyle S."/>
            <person name="Anderson J.B."/>
            <person name="Grigoriev I.V."/>
            <person name="Gueldener U."/>
            <person name="Muensterkoetter M."/>
            <person name="Nagy L.G."/>
        </authorList>
    </citation>
    <scope>NUCLEOTIDE SEQUENCE [LARGE SCALE GENOMIC DNA]</scope>
    <source>
        <strain evidence="2">Ar21-2</strain>
    </source>
</reference>
<gene>
    <name evidence="1" type="ORF">ARMGADRAFT_1038469</name>
</gene>
<evidence type="ECO:0000313" key="2">
    <source>
        <dbReference type="Proteomes" id="UP000217790"/>
    </source>
</evidence>
<dbReference type="OrthoDB" id="2669721at2759"/>
<organism evidence="1 2">
    <name type="scientific">Armillaria gallica</name>
    <name type="common">Bulbous honey fungus</name>
    <name type="synonym">Armillaria bulbosa</name>
    <dbReference type="NCBI Taxonomy" id="47427"/>
    <lineage>
        <taxon>Eukaryota</taxon>
        <taxon>Fungi</taxon>
        <taxon>Dikarya</taxon>
        <taxon>Basidiomycota</taxon>
        <taxon>Agaricomycotina</taxon>
        <taxon>Agaricomycetes</taxon>
        <taxon>Agaricomycetidae</taxon>
        <taxon>Agaricales</taxon>
        <taxon>Marasmiineae</taxon>
        <taxon>Physalacriaceae</taxon>
        <taxon>Armillaria</taxon>
    </lineage>
</organism>
<dbReference type="Proteomes" id="UP000217790">
    <property type="component" value="Unassembled WGS sequence"/>
</dbReference>
<evidence type="ECO:0000313" key="1">
    <source>
        <dbReference type="EMBL" id="PBK82691.1"/>
    </source>
</evidence>
<sequence>MYSILIGNLGREIHQFLDPYVNVSQCAILRAQMNSIWFMILNLEPLSKEDNVLPSGALDLGGGYAMLYLVDTIIRSGHVHLPNGQTACSCWSKNQSQRATCKTSNVKIMLPGKTSSDFAEVQHYFHLHFSATEVYYLAIVSIYSPLNLALLEKSFHTVYLCQYEAKTALQVIDVKDIQSVIAMVPDFKILSNNTINILEKGQFLVKKPGLELAIVLEIVDEDDEDDNEDNNDHSGGTF</sequence>
<dbReference type="OMA" id="QRATCKT"/>